<protein>
    <recommendedName>
        <fullName evidence="2">Glycosyltransferase 2-like domain-containing protein</fullName>
    </recommendedName>
</protein>
<sequence length="322" mass="37565">MNNSVTVFVAVKNKADVIDKCLDSLLCADWPYKEILVVDNMSIDGSYEKLLKYKNKINLHRMEGGVSKLFNLALENSKNEYFICTDADCVVDKNWIKTLIAPFSYDQDIIATAGFCGTPRSANLLQKLIGLELENRYHKFKRYIERAPTMNLCLKSEIAKKVKFDEDFIYQAFEVDFCYRLTKHGRILYVPEAIILHYHRSNIFSYIKQQKDQAKWGWKLFIKHGRKAMADQITNFSMSLQILLFGLGFLFFLFSFLTGYFYFLSLLVLTFLIVIYIKNILEIKPPIFYFPLFLALFFIRTFSWAVGSIEGVFHFSIRGKLT</sequence>
<evidence type="ECO:0000259" key="2">
    <source>
        <dbReference type="Pfam" id="PF00535"/>
    </source>
</evidence>
<proteinExistence type="predicted"/>
<feature type="transmembrane region" description="Helical" evidence="1">
    <location>
        <begin position="260"/>
        <end position="281"/>
    </location>
</feature>
<keyword evidence="1" id="KW-1133">Transmembrane helix</keyword>
<accession>A0A1F4S873</accession>
<feature type="domain" description="Glycosyltransferase 2-like" evidence="2">
    <location>
        <begin position="6"/>
        <end position="124"/>
    </location>
</feature>
<name>A0A1F4S873_UNCSA</name>
<dbReference type="EMBL" id="MEUA01000005">
    <property type="protein sequence ID" value="OGC16626.1"/>
    <property type="molecule type" value="Genomic_DNA"/>
</dbReference>
<comment type="caution">
    <text evidence="3">The sequence shown here is derived from an EMBL/GenBank/DDBJ whole genome shotgun (WGS) entry which is preliminary data.</text>
</comment>
<dbReference type="AlphaFoldDB" id="A0A1F4S873"/>
<reference evidence="3 4" key="1">
    <citation type="journal article" date="2016" name="Nat. Commun.">
        <title>Thousands of microbial genomes shed light on interconnected biogeochemical processes in an aquifer system.</title>
        <authorList>
            <person name="Anantharaman K."/>
            <person name="Brown C.T."/>
            <person name="Hug L.A."/>
            <person name="Sharon I."/>
            <person name="Castelle C.J."/>
            <person name="Probst A.J."/>
            <person name="Thomas B.C."/>
            <person name="Singh A."/>
            <person name="Wilkins M.J."/>
            <person name="Karaoz U."/>
            <person name="Brodie E.L."/>
            <person name="Williams K.H."/>
            <person name="Hubbard S.S."/>
            <person name="Banfield J.F."/>
        </authorList>
    </citation>
    <scope>NUCLEOTIDE SEQUENCE [LARGE SCALE GENOMIC DNA]</scope>
</reference>
<dbReference type="InterPro" id="IPR001173">
    <property type="entry name" value="Glyco_trans_2-like"/>
</dbReference>
<evidence type="ECO:0000256" key="1">
    <source>
        <dbReference type="SAM" id="Phobius"/>
    </source>
</evidence>
<dbReference type="Proteomes" id="UP000177905">
    <property type="component" value="Unassembled WGS sequence"/>
</dbReference>
<keyword evidence="1" id="KW-0472">Membrane</keyword>
<evidence type="ECO:0000313" key="4">
    <source>
        <dbReference type="Proteomes" id="UP000177905"/>
    </source>
</evidence>
<dbReference type="Gene3D" id="3.90.550.10">
    <property type="entry name" value="Spore Coat Polysaccharide Biosynthesis Protein SpsA, Chain A"/>
    <property type="match status" value="1"/>
</dbReference>
<organism evidence="3 4">
    <name type="scientific">candidate division WOR-1 bacterium RIFOXYB2_FULL_36_35</name>
    <dbReference type="NCBI Taxonomy" id="1802578"/>
    <lineage>
        <taxon>Bacteria</taxon>
        <taxon>Bacillati</taxon>
        <taxon>Saganbacteria</taxon>
    </lineage>
</organism>
<feature type="transmembrane region" description="Helical" evidence="1">
    <location>
        <begin position="233"/>
        <end position="254"/>
    </location>
</feature>
<keyword evidence="1" id="KW-0812">Transmembrane</keyword>
<dbReference type="InterPro" id="IPR029044">
    <property type="entry name" value="Nucleotide-diphossugar_trans"/>
</dbReference>
<dbReference type="Pfam" id="PF00535">
    <property type="entry name" value="Glycos_transf_2"/>
    <property type="match status" value="1"/>
</dbReference>
<feature type="transmembrane region" description="Helical" evidence="1">
    <location>
        <begin position="288"/>
        <end position="306"/>
    </location>
</feature>
<dbReference type="PANTHER" id="PTHR43630:SF2">
    <property type="entry name" value="GLYCOSYLTRANSFERASE"/>
    <property type="match status" value="1"/>
</dbReference>
<evidence type="ECO:0000313" key="3">
    <source>
        <dbReference type="EMBL" id="OGC16626.1"/>
    </source>
</evidence>
<dbReference type="PANTHER" id="PTHR43630">
    <property type="entry name" value="POLY-BETA-1,6-N-ACETYL-D-GLUCOSAMINE SYNTHASE"/>
    <property type="match status" value="1"/>
</dbReference>
<gene>
    <name evidence="3" type="ORF">A2290_03355</name>
</gene>
<dbReference type="SUPFAM" id="SSF53448">
    <property type="entry name" value="Nucleotide-diphospho-sugar transferases"/>
    <property type="match status" value="1"/>
</dbReference>